<dbReference type="PANTHER" id="PTHR13707:SF60">
    <property type="entry name" value="ACETATE COA-TRANSFERASE SUBUNIT ALPHA"/>
    <property type="match status" value="1"/>
</dbReference>
<evidence type="ECO:0000313" key="4">
    <source>
        <dbReference type="Proteomes" id="UP000297225"/>
    </source>
</evidence>
<keyword evidence="4" id="KW-1185">Reference proteome</keyword>
<protein>
    <submittedName>
        <fullName evidence="3">CoA transferase subunit A</fullName>
    </submittedName>
</protein>
<dbReference type="GeneID" id="66798011"/>
<accession>A0A4Y8WRL7</accession>
<organism evidence="3 4">
    <name type="scientific">Porphyromonas levii</name>
    <dbReference type="NCBI Taxonomy" id="28114"/>
    <lineage>
        <taxon>Bacteria</taxon>
        <taxon>Pseudomonadati</taxon>
        <taxon>Bacteroidota</taxon>
        <taxon>Bacteroidia</taxon>
        <taxon>Bacteroidales</taxon>
        <taxon>Porphyromonadaceae</taxon>
        <taxon>Porphyromonas</taxon>
    </lineage>
</organism>
<evidence type="ECO:0000256" key="2">
    <source>
        <dbReference type="ARBA" id="ARBA00022679"/>
    </source>
</evidence>
<proteinExistence type="inferred from homology"/>
<dbReference type="OrthoDB" id="9777193at2"/>
<dbReference type="Pfam" id="PF01144">
    <property type="entry name" value="CoA_trans"/>
    <property type="match status" value="1"/>
</dbReference>
<dbReference type="AlphaFoldDB" id="A0A4Y8WRL7"/>
<dbReference type="SMART" id="SM00882">
    <property type="entry name" value="CoA_trans"/>
    <property type="match status" value="1"/>
</dbReference>
<dbReference type="InterPro" id="IPR004163">
    <property type="entry name" value="CoA_transf_BS"/>
</dbReference>
<dbReference type="InterPro" id="IPR037171">
    <property type="entry name" value="NagB/RpiA_transferase-like"/>
</dbReference>
<comment type="caution">
    <text evidence="3">The sequence shown here is derived from an EMBL/GenBank/DDBJ whole genome shotgun (WGS) entry which is preliminary data.</text>
</comment>
<name>A0A4Y8WRL7_9PORP</name>
<dbReference type="InterPro" id="IPR004165">
    <property type="entry name" value="CoA_trans_fam_I"/>
</dbReference>
<evidence type="ECO:0000313" key="3">
    <source>
        <dbReference type="EMBL" id="TFH97234.1"/>
    </source>
</evidence>
<gene>
    <name evidence="3" type="ORF">E4P47_00665</name>
</gene>
<dbReference type="PROSITE" id="PS01273">
    <property type="entry name" value="COA_TRANSF_1"/>
    <property type="match status" value="1"/>
</dbReference>
<dbReference type="Gene3D" id="3.40.1080.10">
    <property type="entry name" value="Glutaconate Coenzyme A-transferase"/>
    <property type="match status" value="1"/>
</dbReference>
<dbReference type="PANTHER" id="PTHR13707">
    <property type="entry name" value="KETOACID-COENZYME A TRANSFERASE"/>
    <property type="match status" value="1"/>
</dbReference>
<sequence length="214" mass="22779">MSKTISLSQLKEKFHDGMSVMIGGFLANGTPERIIDALEESGVKGLTIIVNDTSYPDRGCGRLIANKQVKELYVSHIGTNPHTAEQMNSGELQIHFCPQGTLAEQVRAGGCGLGGVLTSTGLGTDVAKGKEIITVDGKEYLLEKPLRADFAFIKGSIGDDMGNLVYKGTTQNFQPLMAMAADTVVAEIEEKVATGDIAPEAIHTPGILVDFIVE</sequence>
<keyword evidence="2 3" id="KW-0808">Transferase</keyword>
<dbReference type="Proteomes" id="UP000297225">
    <property type="component" value="Unassembled WGS sequence"/>
</dbReference>
<dbReference type="EMBL" id="SPNC01000005">
    <property type="protein sequence ID" value="TFH97234.1"/>
    <property type="molecule type" value="Genomic_DNA"/>
</dbReference>
<dbReference type="SUPFAM" id="SSF100950">
    <property type="entry name" value="NagB/RpiA/CoA transferase-like"/>
    <property type="match status" value="1"/>
</dbReference>
<comment type="similarity">
    <text evidence="1">Belongs to the 3-oxoacid CoA-transferase subunit A family.</text>
</comment>
<dbReference type="GO" id="GO:0008410">
    <property type="term" value="F:CoA-transferase activity"/>
    <property type="evidence" value="ECO:0007669"/>
    <property type="project" value="InterPro"/>
</dbReference>
<evidence type="ECO:0000256" key="1">
    <source>
        <dbReference type="ARBA" id="ARBA00005612"/>
    </source>
</evidence>
<dbReference type="STRING" id="1122973.GCA_000379925_00677"/>
<dbReference type="RefSeq" id="WP_134849526.1">
    <property type="nucleotide sequence ID" value="NZ_CP197400.1"/>
</dbReference>
<dbReference type="NCBIfam" id="TIGR02429">
    <property type="entry name" value="pcaI_scoA_fam"/>
    <property type="match status" value="1"/>
</dbReference>
<dbReference type="InterPro" id="IPR012792">
    <property type="entry name" value="3-oxoacid_CoA-transf_A"/>
</dbReference>
<reference evidence="3 4" key="1">
    <citation type="submission" date="2019-03" db="EMBL/GenBank/DDBJ databases">
        <title>Porphyromonas levii Isolated from the Uterus of Dairy Cows.</title>
        <authorList>
            <person name="Francis A.M."/>
        </authorList>
    </citation>
    <scope>NUCLEOTIDE SEQUENCE [LARGE SCALE GENOMIC DNA]</scope>
    <source>
        <strain evidence="3 4">AF5678</strain>
    </source>
</reference>